<dbReference type="SUPFAM" id="SSF57302">
    <property type="entry name" value="Snake toxin-like"/>
    <property type="match status" value="1"/>
</dbReference>
<dbReference type="EMBL" id="CAIIXF020000010">
    <property type="protein sequence ID" value="CAH1797795.1"/>
    <property type="molecule type" value="Genomic_DNA"/>
</dbReference>
<dbReference type="AlphaFoldDB" id="A0A8S4PUQ2"/>
<keyword evidence="4" id="KW-1185">Reference proteome</keyword>
<dbReference type="InterPro" id="IPR050975">
    <property type="entry name" value="Sleep_regulator"/>
</dbReference>
<reference evidence="3" key="1">
    <citation type="submission" date="2022-03" db="EMBL/GenBank/DDBJ databases">
        <authorList>
            <person name="Martin C."/>
        </authorList>
    </citation>
    <scope>NUCLEOTIDE SEQUENCE</scope>
</reference>
<dbReference type="InterPro" id="IPR045860">
    <property type="entry name" value="Snake_toxin-like_sf"/>
</dbReference>
<dbReference type="GO" id="GO:0032222">
    <property type="term" value="P:regulation of synaptic transmission, cholinergic"/>
    <property type="evidence" value="ECO:0007669"/>
    <property type="project" value="InterPro"/>
</dbReference>
<keyword evidence="1" id="KW-0732">Signal</keyword>
<dbReference type="InterPro" id="IPR031424">
    <property type="entry name" value="QVR-like"/>
</dbReference>
<evidence type="ECO:0000256" key="2">
    <source>
        <dbReference type="ARBA" id="ARBA00023180"/>
    </source>
</evidence>
<proteinExistence type="predicted"/>
<evidence type="ECO:0000313" key="3">
    <source>
        <dbReference type="EMBL" id="CAH1797795.1"/>
    </source>
</evidence>
<keyword evidence="2" id="KW-0325">Glycoprotein</keyword>
<dbReference type="Proteomes" id="UP000749559">
    <property type="component" value="Unassembled WGS sequence"/>
</dbReference>
<dbReference type="PANTHER" id="PTHR33562">
    <property type="entry name" value="ATILLA, ISOFORM B-RELATED-RELATED"/>
    <property type="match status" value="1"/>
</dbReference>
<comment type="caution">
    <text evidence="3">The sequence shown here is derived from an EMBL/GenBank/DDBJ whole genome shotgun (WGS) entry which is preliminary data.</text>
</comment>
<protein>
    <recommendedName>
        <fullName evidence="5">Protein sleepless</fullName>
    </recommendedName>
</protein>
<evidence type="ECO:0008006" key="5">
    <source>
        <dbReference type="Google" id="ProtNLM"/>
    </source>
</evidence>
<dbReference type="PANTHER" id="PTHR33562:SF28">
    <property type="entry name" value="PROTEIN QUIVER"/>
    <property type="match status" value="1"/>
</dbReference>
<accession>A0A8S4PUQ2</accession>
<name>A0A8S4PUQ2_OWEFU</name>
<organism evidence="3 4">
    <name type="scientific">Owenia fusiformis</name>
    <name type="common">Polychaete worm</name>
    <dbReference type="NCBI Taxonomy" id="6347"/>
    <lineage>
        <taxon>Eukaryota</taxon>
        <taxon>Metazoa</taxon>
        <taxon>Spiralia</taxon>
        <taxon>Lophotrochozoa</taxon>
        <taxon>Annelida</taxon>
        <taxon>Polychaeta</taxon>
        <taxon>Sedentaria</taxon>
        <taxon>Canalipalpata</taxon>
        <taxon>Sabellida</taxon>
        <taxon>Oweniida</taxon>
        <taxon>Oweniidae</taxon>
        <taxon>Owenia</taxon>
    </lineage>
</organism>
<sequence>MVYCNVTHDILVVFSCISVRGRTIIKRTCYRDKIDTTCMDMTVESVKARGCYCNTDYCNGGDTVQPQVTTPDTGRRTTRISTVPITQNKKVLRCYKCRSSDNDDCSDDNSDFSNIGTCQGTDITCVKEKLTVSGESIIERKCYMANHNEGCKVTTLGEYSYETCFCKSDHCNGIDGVRPYYLILLIVPLVVLLI</sequence>
<gene>
    <name evidence="3" type="ORF">OFUS_LOCUS22016</name>
</gene>
<dbReference type="GO" id="GO:0030431">
    <property type="term" value="P:sleep"/>
    <property type="evidence" value="ECO:0007669"/>
    <property type="project" value="InterPro"/>
</dbReference>
<evidence type="ECO:0000256" key="1">
    <source>
        <dbReference type="ARBA" id="ARBA00022729"/>
    </source>
</evidence>
<dbReference type="Pfam" id="PF17064">
    <property type="entry name" value="QVR"/>
    <property type="match status" value="1"/>
</dbReference>
<evidence type="ECO:0000313" key="4">
    <source>
        <dbReference type="Proteomes" id="UP000749559"/>
    </source>
</evidence>